<keyword evidence="3" id="KW-1185">Reference proteome</keyword>
<accession>A0A1E5WB06</accession>
<proteinExistence type="predicted"/>
<protein>
    <recommendedName>
        <fullName evidence="1">DUF1618 domain-containing protein</fullName>
    </recommendedName>
</protein>
<dbReference type="InterPro" id="IPR011676">
    <property type="entry name" value="DUF1618"/>
</dbReference>
<dbReference type="EMBL" id="LWDX02014919">
    <property type="protein sequence ID" value="OEL34567.1"/>
    <property type="molecule type" value="Genomic_DNA"/>
</dbReference>
<sequence length="120" mass="14113">MLRRGEEVFGLAYLDMLRDDKSAEAKLWVLRLTTMAGPNEAEKWGKNLPIRYKPHEFNVLFYWVTHAVVPFKNSMCWVNYYQGILHCDDVFGDNPKVSYHRLPLDSFSACYPSRQTHKEL</sequence>
<evidence type="ECO:0000313" key="3">
    <source>
        <dbReference type="Proteomes" id="UP000095767"/>
    </source>
</evidence>
<dbReference type="Proteomes" id="UP000095767">
    <property type="component" value="Unassembled WGS sequence"/>
</dbReference>
<dbReference type="OrthoDB" id="582452at2759"/>
<evidence type="ECO:0000259" key="1">
    <source>
        <dbReference type="Pfam" id="PF07762"/>
    </source>
</evidence>
<feature type="domain" description="DUF1618" evidence="1">
    <location>
        <begin position="77"/>
        <end position="108"/>
    </location>
</feature>
<reference evidence="2 3" key="1">
    <citation type="submission" date="2016-09" db="EMBL/GenBank/DDBJ databases">
        <title>The draft genome of Dichanthelium oligosanthes: A C3 panicoid grass species.</title>
        <authorList>
            <person name="Studer A.J."/>
            <person name="Schnable J.C."/>
            <person name="Brutnell T.P."/>
        </authorList>
    </citation>
    <scope>NUCLEOTIDE SEQUENCE [LARGE SCALE GENOMIC DNA]</scope>
    <source>
        <strain evidence="3">cv. Kellogg 1175</strain>
        <tissue evidence="2">Leaf</tissue>
    </source>
</reference>
<organism evidence="2 3">
    <name type="scientific">Dichanthelium oligosanthes</name>
    <dbReference type="NCBI Taxonomy" id="888268"/>
    <lineage>
        <taxon>Eukaryota</taxon>
        <taxon>Viridiplantae</taxon>
        <taxon>Streptophyta</taxon>
        <taxon>Embryophyta</taxon>
        <taxon>Tracheophyta</taxon>
        <taxon>Spermatophyta</taxon>
        <taxon>Magnoliopsida</taxon>
        <taxon>Liliopsida</taxon>
        <taxon>Poales</taxon>
        <taxon>Poaceae</taxon>
        <taxon>PACMAD clade</taxon>
        <taxon>Panicoideae</taxon>
        <taxon>Panicodae</taxon>
        <taxon>Paniceae</taxon>
        <taxon>Dichantheliinae</taxon>
        <taxon>Dichanthelium</taxon>
    </lineage>
</organism>
<gene>
    <name evidence="2" type="ORF">BAE44_0004414</name>
</gene>
<dbReference type="Pfam" id="PF07762">
    <property type="entry name" value="DUF1618"/>
    <property type="match status" value="1"/>
</dbReference>
<dbReference type="AlphaFoldDB" id="A0A1E5WB06"/>
<evidence type="ECO:0000313" key="2">
    <source>
        <dbReference type="EMBL" id="OEL34567.1"/>
    </source>
</evidence>
<name>A0A1E5WB06_9POAL</name>
<comment type="caution">
    <text evidence="2">The sequence shown here is derived from an EMBL/GenBank/DDBJ whole genome shotgun (WGS) entry which is preliminary data.</text>
</comment>